<proteinExistence type="inferred from homology"/>
<evidence type="ECO:0000256" key="5">
    <source>
        <dbReference type="SAM" id="Coils"/>
    </source>
</evidence>
<comment type="caution">
    <text evidence="8">The sequence shown here is derived from an EMBL/GenBank/DDBJ whole genome shotgun (WGS) entry which is preliminary data.</text>
</comment>
<evidence type="ECO:0000256" key="6">
    <source>
        <dbReference type="SAM" id="MobiDB-lite"/>
    </source>
</evidence>
<evidence type="ECO:0000313" key="8">
    <source>
        <dbReference type="EMBL" id="CAL5221082.1"/>
    </source>
</evidence>
<comment type="subcellular location">
    <subcellularLocation>
        <location evidence="4">Cell membrane</location>
        <topology evidence="4">Lipid-anchor</topology>
    </subcellularLocation>
    <subcellularLocation>
        <location evidence="4">Membrane</location>
        <location evidence="4">Caveola</location>
    </subcellularLocation>
</comment>
<feature type="compositionally biased region" description="Polar residues" evidence="6">
    <location>
        <begin position="39"/>
        <end position="55"/>
    </location>
</feature>
<evidence type="ECO:0000259" key="7">
    <source>
        <dbReference type="Pfam" id="PF01145"/>
    </source>
</evidence>
<dbReference type="PANTHER" id="PTHR13806:SF31">
    <property type="entry name" value="FLOTILLIN-LIKE PROTEIN 1-RELATED"/>
    <property type="match status" value="1"/>
</dbReference>
<dbReference type="InterPro" id="IPR027705">
    <property type="entry name" value="Flotillin_fam"/>
</dbReference>
<feature type="region of interest" description="Disordered" evidence="6">
    <location>
        <begin position="532"/>
        <end position="560"/>
    </location>
</feature>
<evidence type="ECO:0000256" key="3">
    <source>
        <dbReference type="ARBA" id="ARBA00023136"/>
    </source>
</evidence>
<keyword evidence="2 4" id="KW-1003">Cell membrane</keyword>
<dbReference type="SUPFAM" id="SSF117892">
    <property type="entry name" value="Band 7/SPFH domain"/>
    <property type="match status" value="1"/>
</dbReference>
<dbReference type="Gene3D" id="3.30.479.30">
    <property type="entry name" value="Band 7 domain"/>
    <property type="match status" value="1"/>
</dbReference>
<gene>
    <name evidence="8" type="primary">g3209</name>
    <name evidence="8" type="ORF">VP750_LOCUS2741</name>
</gene>
<feature type="region of interest" description="Disordered" evidence="6">
    <location>
        <begin position="39"/>
        <end position="58"/>
    </location>
</feature>
<evidence type="ECO:0000256" key="4">
    <source>
        <dbReference type="RuleBase" id="RU366054"/>
    </source>
</evidence>
<feature type="coiled-coil region" evidence="5">
    <location>
        <begin position="275"/>
        <end position="364"/>
    </location>
</feature>
<accession>A0ABP1FUA7</accession>
<evidence type="ECO:0000313" key="9">
    <source>
        <dbReference type="Proteomes" id="UP001497392"/>
    </source>
</evidence>
<dbReference type="InterPro" id="IPR036013">
    <property type="entry name" value="Band_7/SPFH_dom_sf"/>
</dbReference>
<keyword evidence="3 4" id="KW-0472">Membrane</keyword>
<keyword evidence="5" id="KW-0175">Coiled coil</keyword>
<name>A0ABP1FUA7_9CHLO</name>
<dbReference type="InterPro" id="IPR001107">
    <property type="entry name" value="Band_7"/>
</dbReference>
<dbReference type="Pfam" id="PF01145">
    <property type="entry name" value="Band_7"/>
    <property type="match status" value="1"/>
</dbReference>
<dbReference type="PANTHER" id="PTHR13806">
    <property type="entry name" value="FLOTILLIN-RELATED"/>
    <property type="match status" value="1"/>
</dbReference>
<organism evidence="8 9">
    <name type="scientific">Coccomyxa viridis</name>
    <dbReference type="NCBI Taxonomy" id="1274662"/>
    <lineage>
        <taxon>Eukaryota</taxon>
        <taxon>Viridiplantae</taxon>
        <taxon>Chlorophyta</taxon>
        <taxon>core chlorophytes</taxon>
        <taxon>Trebouxiophyceae</taxon>
        <taxon>Trebouxiophyceae incertae sedis</taxon>
        <taxon>Coccomyxaceae</taxon>
        <taxon>Coccomyxa</taxon>
    </lineage>
</organism>
<evidence type="ECO:0000256" key="1">
    <source>
        <dbReference type="ARBA" id="ARBA00007161"/>
    </source>
</evidence>
<dbReference type="CDD" id="cd03399">
    <property type="entry name" value="SPFH_flotillin"/>
    <property type="match status" value="1"/>
</dbReference>
<dbReference type="EMBL" id="CAXHTA020000004">
    <property type="protein sequence ID" value="CAL5221082.1"/>
    <property type="molecule type" value="Genomic_DNA"/>
</dbReference>
<dbReference type="Proteomes" id="UP001497392">
    <property type="component" value="Unassembled WGS sequence"/>
</dbReference>
<evidence type="ECO:0000256" key="2">
    <source>
        <dbReference type="ARBA" id="ARBA00022475"/>
    </source>
</evidence>
<keyword evidence="9" id="KW-1185">Reference proteome</keyword>
<protein>
    <recommendedName>
        <fullName evidence="4">Flotillin-like</fullName>
    </recommendedName>
</protein>
<feature type="domain" description="Band 7" evidence="7">
    <location>
        <begin position="70"/>
        <end position="250"/>
    </location>
</feature>
<sequence length="560" mass="62175">MAQPPLYNVLTTGRPTKDRRMWAIRTAGEIRMATNAQYQRNSTPAHAHVQSNSTRPIGRERTGTYITARASEYLVKTGAGVKGAKWGRTFWRLVGQNVTVVDMKPRNIAFDLHGISRDLVPFDVPVTFTIQVHDPMVDPDGFLRYAQRLNSLSEAEFYTVLHNIIHGQTRILAGSLDVMEIFNGREVFKMKVQEKIEKELTPYGCSVTNANISELRDTPGEDNKYFETLKTKAISAATQEARIEVAENQKRGDVGTEERTMEAKTRIAAIEAENLKQQNERAQDVQRSNNELIQMRADIEANNLRQQNERAQAVEKSNNALKLVQIEYQKEQLLKRQEADNEPKQKLLEMQRNLNIQNADVQKEALRSTQLTKAMVDAEAATATADGQAKALKLKTDAELYARQKQAEAQLYAKQKEAEGILATKRVEAESILAIKGAEAEGLQRLLNSSSDTELVKFYLGLKDGLFGDVAGHLAQAVKGLNPKINIWTTGNGDGPSADSMAPLRNLFTTLPPLMDAVGSQAGMRMPSWAPQMPIEDQAKPGTNAAPSMPNRGQTPKAIV</sequence>
<comment type="similarity">
    <text evidence="1 4">Belongs to the band 7/mec-2 family. Flotillin subfamily.</text>
</comment>
<reference evidence="8 9" key="1">
    <citation type="submission" date="2024-06" db="EMBL/GenBank/DDBJ databases">
        <authorList>
            <person name="Kraege A."/>
            <person name="Thomma B."/>
        </authorList>
    </citation>
    <scope>NUCLEOTIDE SEQUENCE [LARGE SCALE GENOMIC DNA]</scope>
</reference>